<name>A0A6A5UEF4_9PLEO</name>
<evidence type="ECO:0000313" key="2">
    <source>
        <dbReference type="EMBL" id="KAF1963138.1"/>
    </source>
</evidence>
<keyword evidence="1" id="KW-0472">Membrane</keyword>
<dbReference type="EMBL" id="ML976978">
    <property type="protein sequence ID" value="KAF1963138.1"/>
    <property type="molecule type" value="Genomic_DNA"/>
</dbReference>
<keyword evidence="1" id="KW-1133">Transmembrane helix</keyword>
<reference evidence="2" key="1">
    <citation type="journal article" date="2020" name="Stud. Mycol.">
        <title>101 Dothideomycetes genomes: a test case for predicting lifestyles and emergence of pathogens.</title>
        <authorList>
            <person name="Haridas S."/>
            <person name="Albert R."/>
            <person name="Binder M."/>
            <person name="Bloem J."/>
            <person name="Labutti K."/>
            <person name="Salamov A."/>
            <person name="Andreopoulos B."/>
            <person name="Baker S."/>
            <person name="Barry K."/>
            <person name="Bills G."/>
            <person name="Bluhm B."/>
            <person name="Cannon C."/>
            <person name="Castanera R."/>
            <person name="Culley D."/>
            <person name="Daum C."/>
            <person name="Ezra D."/>
            <person name="Gonzalez J."/>
            <person name="Henrissat B."/>
            <person name="Kuo A."/>
            <person name="Liang C."/>
            <person name="Lipzen A."/>
            <person name="Lutzoni F."/>
            <person name="Magnuson J."/>
            <person name="Mondo S."/>
            <person name="Nolan M."/>
            <person name="Ohm R."/>
            <person name="Pangilinan J."/>
            <person name="Park H.-J."/>
            <person name="Ramirez L."/>
            <person name="Alfaro M."/>
            <person name="Sun H."/>
            <person name="Tritt A."/>
            <person name="Yoshinaga Y."/>
            <person name="Zwiers L.-H."/>
            <person name="Turgeon B."/>
            <person name="Goodwin S."/>
            <person name="Spatafora J."/>
            <person name="Crous P."/>
            <person name="Grigoriev I."/>
        </authorList>
    </citation>
    <scope>NUCLEOTIDE SEQUENCE</scope>
    <source>
        <strain evidence="2">CBS 675.92</strain>
    </source>
</reference>
<organism evidence="2 3">
    <name type="scientific">Byssothecium circinans</name>
    <dbReference type="NCBI Taxonomy" id="147558"/>
    <lineage>
        <taxon>Eukaryota</taxon>
        <taxon>Fungi</taxon>
        <taxon>Dikarya</taxon>
        <taxon>Ascomycota</taxon>
        <taxon>Pezizomycotina</taxon>
        <taxon>Dothideomycetes</taxon>
        <taxon>Pleosporomycetidae</taxon>
        <taxon>Pleosporales</taxon>
        <taxon>Massarineae</taxon>
        <taxon>Massarinaceae</taxon>
        <taxon>Byssothecium</taxon>
    </lineage>
</organism>
<keyword evidence="1" id="KW-0812">Transmembrane</keyword>
<keyword evidence="3" id="KW-1185">Reference proteome</keyword>
<sequence>MFKVTRAMAMRPTRMMFMRQTAPLYMRQTARMMKPVPKEEHGGKALVCLGAFEGLKKIPAELIPLGIVLLVAIAAAVFSLGRKLMVDKTLRLKGRQSVAEK</sequence>
<evidence type="ECO:0000256" key="1">
    <source>
        <dbReference type="SAM" id="Phobius"/>
    </source>
</evidence>
<dbReference type="Proteomes" id="UP000800035">
    <property type="component" value="Unassembled WGS sequence"/>
</dbReference>
<proteinExistence type="predicted"/>
<protein>
    <submittedName>
        <fullName evidence="2">Uncharacterized protein</fullName>
    </submittedName>
</protein>
<dbReference type="AlphaFoldDB" id="A0A6A5UEF4"/>
<dbReference type="OrthoDB" id="202195at2759"/>
<feature type="transmembrane region" description="Helical" evidence="1">
    <location>
        <begin position="66"/>
        <end position="85"/>
    </location>
</feature>
<accession>A0A6A5UEF4</accession>
<gene>
    <name evidence="2" type="ORF">CC80DRAFT_588600</name>
</gene>
<evidence type="ECO:0000313" key="3">
    <source>
        <dbReference type="Proteomes" id="UP000800035"/>
    </source>
</evidence>